<sequence>MREFYRLAEATGRHSVPAILEKIVEFIRTSLGISGENRLSEVVWRAEPGIFPLDAEIFAQVFNVQDVDPRWLHLGVMEFEPTPARQSWLYVTSGASNPWETEPRDYRPDEPSWLGVEFVIEAPGKADWPIYVLRRLLAYQLLVTHGHFGDFEPVGYGFRVPAGGRIDGSDDSQLTFLAVARPSHYESTIQLDSGFFDFLHVVGITEQERDYAKSASTEELIARLTMHGAYPVTDPERAGVI</sequence>
<dbReference type="Pfam" id="PF05076">
    <property type="entry name" value="SUFU"/>
    <property type="match status" value="1"/>
</dbReference>
<dbReference type="Proteomes" id="UP000294359">
    <property type="component" value="Chromosome"/>
</dbReference>
<evidence type="ECO:0000313" key="2">
    <source>
        <dbReference type="EMBL" id="QBQ36975.1"/>
    </source>
</evidence>
<evidence type="ECO:0000259" key="1">
    <source>
        <dbReference type="Pfam" id="PF05076"/>
    </source>
</evidence>
<dbReference type="RefSeq" id="WP_134385345.1">
    <property type="nucleotide sequence ID" value="NZ_CP038026.1"/>
</dbReference>
<dbReference type="SUPFAM" id="SSF103359">
    <property type="entry name" value="Suppressor of Fused, N-terminal domain"/>
    <property type="match status" value="1"/>
</dbReference>
<proteinExistence type="predicted"/>
<feature type="domain" description="Suppressor of fused-like" evidence="1">
    <location>
        <begin position="72"/>
        <end position="237"/>
    </location>
</feature>
<dbReference type="EMBL" id="CP038026">
    <property type="protein sequence ID" value="QBQ36975.1"/>
    <property type="molecule type" value="Genomic_DNA"/>
</dbReference>
<evidence type="ECO:0000313" key="3">
    <source>
        <dbReference type="Proteomes" id="UP000294359"/>
    </source>
</evidence>
<dbReference type="InterPro" id="IPR037181">
    <property type="entry name" value="SUFU_N"/>
</dbReference>
<keyword evidence="3" id="KW-1185">Reference proteome</keyword>
<organism evidence="2 3">
    <name type="scientific">Pseudoduganella plicata</name>
    <dbReference type="NCBI Taxonomy" id="321984"/>
    <lineage>
        <taxon>Bacteria</taxon>
        <taxon>Pseudomonadati</taxon>
        <taxon>Pseudomonadota</taxon>
        <taxon>Betaproteobacteria</taxon>
        <taxon>Burkholderiales</taxon>
        <taxon>Oxalobacteraceae</taxon>
        <taxon>Telluria group</taxon>
        <taxon>Pseudoduganella</taxon>
    </lineage>
</organism>
<dbReference type="InterPro" id="IPR020941">
    <property type="entry name" value="SUFU-like_domain"/>
</dbReference>
<name>A0ABX5S9M9_9BURK</name>
<protein>
    <submittedName>
        <fullName evidence="2">Suppressor of fused domain protein</fullName>
    </submittedName>
</protein>
<gene>
    <name evidence="2" type="ORF">E1742_12950</name>
</gene>
<accession>A0ABX5S9M9</accession>
<reference evidence="2 3" key="1">
    <citation type="submission" date="2019-03" db="EMBL/GenBank/DDBJ databases">
        <title>Draft Genome Sequences of Six Type Strains of the Genus Massilia.</title>
        <authorList>
            <person name="Miess H."/>
            <person name="Frediansyhah A."/>
            <person name="Gross H."/>
        </authorList>
    </citation>
    <scope>NUCLEOTIDE SEQUENCE [LARGE SCALE GENOMIC DNA]</scope>
    <source>
        <strain evidence="2 3">DSM 17505</strain>
    </source>
</reference>